<accession>A0A7J3T8S9</accession>
<gene>
    <name evidence="9" type="ORF">ENL31_00770</name>
</gene>
<dbReference type="GO" id="GO:0005737">
    <property type="term" value="C:cytoplasm"/>
    <property type="evidence" value="ECO:0007669"/>
    <property type="project" value="TreeGrafter"/>
</dbReference>
<protein>
    <submittedName>
        <fullName evidence="9">Bifunctional folylpolyglutamate synthase/dihydrofolate synthase</fullName>
    </submittedName>
</protein>
<evidence type="ECO:0000256" key="6">
    <source>
        <dbReference type="ARBA" id="ARBA00022842"/>
    </source>
</evidence>
<evidence type="ECO:0000256" key="1">
    <source>
        <dbReference type="ARBA" id="ARBA00008276"/>
    </source>
</evidence>
<sequence length="255" mass="29238">KVLGNTIEDIAREKAGIIKKGVPVVIGERKKNALEVIKRIAERREAKYHNVYEEFQIYEFEMNFHGLSFKALSPLREYDVKLPLTGTHQLTNALVAIRIAELLGEKYTIEKDDILEGLKSAKWRARFEIKREKPLLIFDSAHNPSAINMLIDTLKKLNVENPLFLFSALSDKDIHTIFSKMSEVSSRIVVTEINYEKRKTSLDVLENVARNYFKEVKSIKNSCEALKYCLERGEDTVATGSIYLIGELEECLRSL</sequence>
<dbReference type="PANTHER" id="PTHR11136:SF0">
    <property type="entry name" value="DIHYDROFOLATE SYNTHETASE-RELATED"/>
    <property type="match status" value="1"/>
</dbReference>
<dbReference type="InterPro" id="IPR013221">
    <property type="entry name" value="Mur_ligase_cen"/>
</dbReference>
<reference evidence="9" key="1">
    <citation type="journal article" date="2020" name="mSystems">
        <title>Genome- and Community-Level Interaction Insights into Carbon Utilization and Element Cycling Functions of Hydrothermarchaeota in Hydrothermal Sediment.</title>
        <authorList>
            <person name="Zhou Z."/>
            <person name="Liu Y."/>
            <person name="Xu W."/>
            <person name="Pan J."/>
            <person name="Luo Z.H."/>
            <person name="Li M."/>
        </authorList>
    </citation>
    <scope>NUCLEOTIDE SEQUENCE [LARGE SCALE GENOMIC DNA]</scope>
    <source>
        <strain evidence="9">HyVt-85</strain>
    </source>
</reference>
<evidence type="ECO:0000256" key="5">
    <source>
        <dbReference type="ARBA" id="ARBA00022840"/>
    </source>
</evidence>
<evidence type="ECO:0000313" key="9">
    <source>
        <dbReference type="EMBL" id="HHE75643.1"/>
    </source>
</evidence>
<feature type="domain" description="Mur ligase C-terminal" evidence="7">
    <location>
        <begin position="126"/>
        <end position="231"/>
    </location>
</feature>
<keyword evidence="6" id="KW-0460">Magnesium</keyword>
<keyword evidence="2" id="KW-0436">Ligase</keyword>
<comment type="similarity">
    <text evidence="1">Belongs to the folylpolyglutamate synthase family.</text>
</comment>
<comment type="caution">
    <text evidence="9">The sequence shown here is derived from an EMBL/GenBank/DDBJ whole genome shotgun (WGS) entry which is preliminary data.</text>
</comment>
<dbReference type="SUPFAM" id="SSF53244">
    <property type="entry name" value="MurD-like peptide ligases, peptide-binding domain"/>
    <property type="match status" value="1"/>
</dbReference>
<dbReference type="SUPFAM" id="SSF53623">
    <property type="entry name" value="MurD-like peptide ligases, catalytic domain"/>
    <property type="match status" value="1"/>
</dbReference>
<dbReference type="Proteomes" id="UP000886130">
    <property type="component" value="Unassembled WGS sequence"/>
</dbReference>
<keyword evidence="5" id="KW-0067">ATP-binding</keyword>
<evidence type="ECO:0000256" key="2">
    <source>
        <dbReference type="ARBA" id="ARBA00022598"/>
    </source>
</evidence>
<evidence type="ECO:0000256" key="3">
    <source>
        <dbReference type="ARBA" id="ARBA00022723"/>
    </source>
</evidence>
<dbReference type="Pfam" id="PF02875">
    <property type="entry name" value="Mur_ligase_C"/>
    <property type="match status" value="1"/>
</dbReference>
<dbReference type="GO" id="GO:0046872">
    <property type="term" value="F:metal ion binding"/>
    <property type="evidence" value="ECO:0007669"/>
    <property type="project" value="UniProtKB-KW"/>
</dbReference>
<evidence type="ECO:0000259" key="8">
    <source>
        <dbReference type="Pfam" id="PF08245"/>
    </source>
</evidence>
<dbReference type="EMBL" id="DRTM01000059">
    <property type="protein sequence ID" value="HHE75643.1"/>
    <property type="molecule type" value="Genomic_DNA"/>
</dbReference>
<proteinExistence type="inferred from homology"/>
<dbReference type="GO" id="GO:0008841">
    <property type="term" value="F:dihydrofolate synthase activity"/>
    <property type="evidence" value="ECO:0007669"/>
    <property type="project" value="TreeGrafter"/>
</dbReference>
<feature type="non-terminal residue" evidence="9">
    <location>
        <position position="1"/>
    </location>
</feature>
<dbReference type="Gene3D" id="3.40.1190.10">
    <property type="entry name" value="Mur-like, catalytic domain"/>
    <property type="match status" value="1"/>
</dbReference>
<dbReference type="InterPro" id="IPR036615">
    <property type="entry name" value="Mur_ligase_C_dom_sf"/>
</dbReference>
<organism evidence="9">
    <name type="scientific">Candidatus Aciduliprofundum boonei</name>
    <dbReference type="NCBI Taxonomy" id="379547"/>
    <lineage>
        <taxon>Archaea</taxon>
        <taxon>Methanobacteriati</taxon>
        <taxon>Thermoplasmatota</taxon>
        <taxon>DHVE2 group</taxon>
        <taxon>Candidatus Aciduliprofundum</taxon>
    </lineage>
</organism>
<dbReference type="InterPro" id="IPR004101">
    <property type="entry name" value="Mur_ligase_C"/>
</dbReference>
<evidence type="ECO:0000256" key="4">
    <source>
        <dbReference type="ARBA" id="ARBA00022741"/>
    </source>
</evidence>
<keyword evidence="4" id="KW-0547">Nucleotide-binding</keyword>
<feature type="domain" description="Mur ligase central" evidence="8">
    <location>
        <begin position="5"/>
        <end position="99"/>
    </location>
</feature>
<dbReference type="AlphaFoldDB" id="A0A7J3T8S9"/>
<dbReference type="GO" id="GO:0005524">
    <property type="term" value="F:ATP binding"/>
    <property type="evidence" value="ECO:0007669"/>
    <property type="project" value="UniProtKB-KW"/>
</dbReference>
<dbReference type="GO" id="GO:0004326">
    <property type="term" value="F:tetrahydrofolylpolyglutamate synthase activity"/>
    <property type="evidence" value="ECO:0007669"/>
    <property type="project" value="InterPro"/>
</dbReference>
<evidence type="ECO:0000259" key="7">
    <source>
        <dbReference type="Pfam" id="PF02875"/>
    </source>
</evidence>
<dbReference type="InterPro" id="IPR001645">
    <property type="entry name" value="Folylpolyglutamate_synth"/>
</dbReference>
<keyword evidence="3" id="KW-0479">Metal-binding</keyword>
<dbReference type="InterPro" id="IPR036565">
    <property type="entry name" value="Mur-like_cat_sf"/>
</dbReference>
<dbReference type="Gene3D" id="3.90.190.20">
    <property type="entry name" value="Mur ligase, C-terminal domain"/>
    <property type="match status" value="1"/>
</dbReference>
<dbReference type="PANTHER" id="PTHR11136">
    <property type="entry name" value="FOLYLPOLYGLUTAMATE SYNTHASE-RELATED"/>
    <property type="match status" value="1"/>
</dbReference>
<dbReference type="NCBIfam" id="TIGR01499">
    <property type="entry name" value="folC"/>
    <property type="match status" value="1"/>
</dbReference>
<dbReference type="Pfam" id="PF08245">
    <property type="entry name" value="Mur_ligase_M"/>
    <property type="match status" value="1"/>
</dbReference>
<name>A0A7J3T8S9_9ARCH</name>